<evidence type="ECO:0000259" key="4">
    <source>
        <dbReference type="PROSITE" id="PS50977"/>
    </source>
</evidence>
<evidence type="ECO:0000313" key="6">
    <source>
        <dbReference type="Proteomes" id="UP000185622"/>
    </source>
</evidence>
<dbReference type="Proteomes" id="UP000185622">
    <property type="component" value="Chromosome"/>
</dbReference>
<dbReference type="PROSITE" id="PS50977">
    <property type="entry name" value="HTH_TETR_2"/>
    <property type="match status" value="1"/>
</dbReference>
<organism evidence="5 6">
    <name type="scientific">Thioclava nitratireducens</name>
    <dbReference type="NCBI Taxonomy" id="1915078"/>
    <lineage>
        <taxon>Bacteria</taxon>
        <taxon>Pseudomonadati</taxon>
        <taxon>Pseudomonadota</taxon>
        <taxon>Alphaproteobacteria</taxon>
        <taxon>Rhodobacterales</taxon>
        <taxon>Paracoccaceae</taxon>
        <taxon>Thioclava</taxon>
    </lineage>
</organism>
<gene>
    <name evidence="5" type="ORF">BMG03_05140</name>
</gene>
<reference evidence="5 6" key="1">
    <citation type="submission" date="2017-01" db="EMBL/GenBank/DDBJ databases">
        <title>The complete genome sequence of a sulfur-oxidizing marine bacterium Thioclava sp. 25B10_4T.</title>
        <authorList>
            <person name="Liu Y."/>
            <person name="Lai Q."/>
            <person name="Shao Z."/>
        </authorList>
    </citation>
    <scope>NUCLEOTIDE SEQUENCE [LARGE SCALE GENOMIC DNA]</scope>
    <source>
        <strain evidence="5 6">25B10_4</strain>
    </source>
</reference>
<dbReference type="InterPro" id="IPR001647">
    <property type="entry name" value="HTH_TetR"/>
</dbReference>
<keyword evidence="1 2" id="KW-0238">DNA-binding</keyword>
<evidence type="ECO:0000256" key="1">
    <source>
        <dbReference type="ARBA" id="ARBA00023125"/>
    </source>
</evidence>
<feature type="domain" description="HTH tetR-type" evidence="4">
    <location>
        <begin position="43"/>
        <end position="102"/>
    </location>
</feature>
<dbReference type="PANTHER" id="PTHR30055:SF181">
    <property type="entry name" value="BLR6905 PROTEIN"/>
    <property type="match status" value="1"/>
</dbReference>
<sequence>MNNKGCQGENVQTKPKMTEGSSKTNGAGSKPGSPQGTVRMPFNERRAQILDVATEFFAENGLAGQTRQLAEKCGISQRLLYRFFPTKEDLLKEVYNREILGAFKAVWFVELQDRSQPVSKRLDAFYRDYLQSTLTRKWLRLFLYASLAEANMAPDYIAAIVMQLLETVMREVAHERGVELPEDPALLREMAWTLHGAISHYAIRRHIYQSSLSLTEDQVVSMHVRVFLAGFEDMVEVCSGR</sequence>
<dbReference type="InterPro" id="IPR009057">
    <property type="entry name" value="Homeodomain-like_sf"/>
</dbReference>
<evidence type="ECO:0000313" key="5">
    <source>
        <dbReference type="EMBL" id="AQS47251.1"/>
    </source>
</evidence>
<keyword evidence="6" id="KW-1185">Reference proteome</keyword>
<evidence type="ECO:0000256" key="3">
    <source>
        <dbReference type="SAM" id="MobiDB-lite"/>
    </source>
</evidence>
<feature type="region of interest" description="Disordered" evidence="3">
    <location>
        <begin position="1"/>
        <end position="40"/>
    </location>
</feature>
<dbReference type="RefSeq" id="WP_075777133.1">
    <property type="nucleotide sequence ID" value="NZ_CP019437.1"/>
</dbReference>
<evidence type="ECO:0000256" key="2">
    <source>
        <dbReference type="PROSITE-ProRule" id="PRU00335"/>
    </source>
</evidence>
<dbReference type="InterPro" id="IPR050109">
    <property type="entry name" value="HTH-type_TetR-like_transc_reg"/>
</dbReference>
<dbReference type="Pfam" id="PF00440">
    <property type="entry name" value="TetR_N"/>
    <property type="match status" value="1"/>
</dbReference>
<feature type="DNA-binding region" description="H-T-H motif" evidence="2">
    <location>
        <begin position="65"/>
        <end position="84"/>
    </location>
</feature>
<dbReference type="EMBL" id="CP019437">
    <property type="protein sequence ID" value="AQS47251.1"/>
    <property type="molecule type" value="Genomic_DNA"/>
</dbReference>
<proteinExistence type="predicted"/>
<dbReference type="Gene3D" id="1.10.357.10">
    <property type="entry name" value="Tetracycline Repressor, domain 2"/>
    <property type="match status" value="1"/>
</dbReference>
<feature type="compositionally biased region" description="Polar residues" evidence="3">
    <location>
        <begin position="1"/>
        <end position="36"/>
    </location>
</feature>
<dbReference type="PRINTS" id="PR00455">
    <property type="entry name" value="HTHTETR"/>
</dbReference>
<dbReference type="PANTHER" id="PTHR30055">
    <property type="entry name" value="HTH-TYPE TRANSCRIPTIONAL REGULATOR RUTR"/>
    <property type="match status" value="1"/>
</dbReference>
<name>A0ABN4XCG5_9RHOB</name>
<dbReference type="SUPFAM" id="SSF46689">
    <property type="entry name" value="Homeodomain-like"/>
    <property type="match status" value="1"/>
</dbReference>
<protein>
    <recommendedName>
        <fullName evidence="4">HTH tetR-type domain-containing protein</fullName>
    </recommendedName>
</protein>
<accession>A0ABN4XCG5</accession>